<dbReference type="RefSeq" id="WP_239673045.1">
    <property type="nucleotide sequence ID" value="NZ_CP049742.1"/>
</dbReference>
<evidence type="ECO:0000256" key="8">
    <source>
        <dbReference type="PIRSR" id="PIRSR005536-2"/>
    </source>
</evidence>
<dbReference type="Gene3D" id="2.70.98.60">
    <property type="entry name" value="alpha-galactosidase from lactobacil brevis"/>
    <property type="match status" value="1"/>
</dbReference>
<dbReference type="CDD" id="cd14791">
    <property type="entry name" value="GH36"/>
    <property type="match status" value="1"/>
</dbReference>
<proteinExistence type="inferred from homology"/>
<evidence type="ECO:0000256" key="2">
    <source>
        <dbReference type="ARBA" id="ARBA00006202"/>
    </source>
</evidence>
<dbReference type="InterPro" id="IPR002252">
    <property type="entry name" value="Glyco_hydro_36"/>
</dbReference>
<evidence type="ECO:0000256" key="3">
    <source>
        <dbReference type="ARBA" id="ARBA00012755"/>
    </source>
</evidence>
<comment type="catalytic activity">
    <reaction evidence="1 6">
        <text>Hydrolysis of terminal, non-reducing alpha-D-galactose residues in alpha-D-galactosides, including galactose oligosaccharides, galactomannans and galactolipids.</text>
        <dbReference type="EC" id="3.2.1.22"/>
    </reaction>
</comment>
<dbReference type="InterPro" id="IPR038417">
    <property type="entry name" value="Alpga-gal_N_sf"/>
</dbReference>
<evidence type="ECO:0000259" key="10">
    <source>
        <dbReference type="Pfam" id="PF16875"/>
    </source>
</evidence>
<evidence type="ECO:0000313" key="11">
    <source>
        <dbReference type="EMBL" id="QPC45541.1"/>
    </source>
</evidence>
<gene>
    <name evidence="11" type="ORF">G8O30_00395</name>
</gene>
<feature type="binding site" evidence="8">
    <location>
        <position position="550"/>
    </location>
    <ligand>
        <name>substrate</name>
    </ligand>
</feature>
<keyword evidence="5 6" id="KW-0326">Glycosidase</keyword>
<feature type="active site" description="Proton donor" evidence="7">
    <location>
        <position position="550"/>
    </location>
</feature>
<evidence type="ECO:0000256" key="6">
    <source>
        <dbReference type="PIRNR" id="PIRNR005536"/>
    </source>
</evidence>
<dbReference type="SUPFAM" id="SSF51445">
    <property type="entry name" value="(Trans)glycosidases"/>
    <property type="match status" value="1"/>
</dbReference>
<dbReference type="InterPro" id="IPR050985">
    <property type="entry name" value="Alpha-glycosidase_related"/>
</dbReference>
<feature type="domain" description="Glycosyl hydrolase family 36 C-terminal" evidence="9">
    <location>
        <begin position="651"/>
        <end position="739"/>
    </location>
</feature>
<dbReference type="Gene3D" id="3.20.20.70">
    <property type="entry name" value="Aldolase class I"/>
    <property type="match status" value="1"/>
</dbReference>
<dbReference type="InterPro" id="IPR013780">
    <property type="entry name" value="Glyco_hydro_b"/>
</dbReference>
<dbReference type="Gene3D" id="2.60.40.1180">
    <property type="entry name" value="Golgi alpha-mannosidase II"/>
    <property type="match status" value="1"/>
</dbReference>
<dbReference type="PIRSF" id="PIRSF005536">
    <property type="entry name" value="Agal"/>
    <property type="match status" value="1"/>
</dbReference>
<evidence type="ECO:0000256" key="7">
    <source>
        <dbReference type="PIRSR" id="PIRSR005536-1"/>
    </source>
</evidence>
<keyword evidence="12" id="KW-1185">Reference proteome</keyword>
<dbReference type="EMBL" id="CP049742">
    <property type="protein sequence ID" value="QPC45541.1"/>
    <property type="molecule type" value="Genomic_DNA"/>
</dbReference>
<dbReference type="InterPro" id="IPR031704">
    <property type="entry name" value="Glyco_hydro_36_N"/>
</dbReference>
<dbReference type="GO" id="GO:0004557">
    <property type="term" value="F:alpha-galactosidase activity"/>
    <property type="evidence" value="ECO:0007669"/>
    <property type="project" value="UniProtKB-UniRule"/>
</dbReference>
<dbReference type="EC" id="3.2.1.22" evidence="3 6"/>
<dbReference type="InterPro" id="IPR031705">
    <property type="entry name" value="Glyco_hydro_36_C"/>
</dbReference>
<comment type="similarity">
    <text evidence="2">Belongs to the glycosyl hydrolase 36 family.</text>
</comment>
<dbReference type="KEGG" id="mcui:G8O30_00395"/>
<dbReference type="GO" id="GO:0016052">
    <property type="term" value="P:carbohydrate catabolic process"/>
    <property type="evidence" value="ECO:0007669"/>
    <property type="project" value="InterPro"/>
</dbReference>
<dbReference type="AlphaFoldDB" id="A0A7S8C8W2"/>
<feature type="domain" description="Glycosyl hydrolase family 36 N-terminal" evidence="10">
    <location>
        <begin position="28"/>
        <end position="287"/>
    </location>
</feature>
<feature type="binding site" evidence="8">
    <location>
        <position position="445"/>
    </location>
    <ligand>
        <name>substrate</name>
    </ligand>
</feature>
<dbReference type="PANTHER" id="PTHR43053">
    <property type="entry name" value="GLYCOSIDASE FAMILY 31"/>
    <property type="match status" value="1"/>
</dbReference>
<protein>
    <recommendedName>
        <fullName evidence="3 6">Alpha-galactosidase</fullName>
        <ecNumber evidence="3 6">3.2.1.22</ecNumber>
    </recommendedName>
</protein>
<dbReference type="PRINTS" id="PR00743">
    <property type="entry name" value="GLHYDRLASE36"/>
</dbReference>
<dbReference type="Pfam" id="PF16875">
    <property type="entry name" value="Glyco_hydro_36N"/>
    <property type="match status" value="1"/>
</dbReference>
<feature type="binding site" evidence="8">
    <location>
        <position position="201"/>
    </location>
    <ligand>
        <name>substrate</name>
    </ligand>
</feature>
<evidence type="ECO:0000256" key="1">
    <source>
        <dbReference type="ARBA" id="ARBA00001255"/>
    </source>
</evidence>
<dbReference type="InterPro" id="IPR000111">
    <property type="entry name" value="Glyco_hydro_27/36_CS"/>
</dbReference>
<evidence type="ECO:0000256" key="5">
    <source>
        <dbReference type="ARBA" id="ARBA00023295"/>
    </source>
</evidence>
<reference evidence="11 12" key="1">
    <citation type="submission" date="2019-07" db="EMBL/GenBank/DDBJ databases">
        <title>Genome sequence of 2 isolates from Red Sea Mangroves.</title>
        <authorList>
            <person name="Sefrji F."/>
            <person name="Michoud G."/>
            <person name="Merlino G."/>
            <person name="Daffonchio D."/>
        </authorList>
    </citation>
    <scope>NUCLEOTIDE SEQUENCE [LARGE SCALE GENOMIC DNA]</scope>
    <source>
        <strain evidence="11 12">R1DC41</strain>
    </source>
</reference>
<name>A0A7S8C8W2_9BACI</name>
<feature type="binding site" evidence="8">
    <location>
        <begin position="478"/>
        <end position="482"/>
    </location>
    <ligand>
        <name>substrate</name>
    </ligand>
</feature>
<dbReference type="InterPro" id="IPR017853">
    <property type="entry name" value="GH"/>
</dbReference>
<keyword evidence="4 6" id="KW-0378">Hydrolase</keyword>
<dbReference type="PROSITE" id="PS00512">
    <property type="entry name" value="ALPHA_GALACTOSIDASE"/>
    <property type="match status" value="1"/>
</dbReference>
<dbReference type="Pfam" id="PF16874">
    <property type="entry name" value="Glyco_hydro_36C"/>
    <property type="match status" value="1"/>
</dbReference>
<dbReference type="InterPro" id="IPR013785">
    <property type="entry name" value="Aldolase_TIM"/>
</dbReference>
<accession>A0A7S8C8W2</accession>
<evidence type="ECO:0000256" key="4">
    <source>
        <dbReference type="ARBA" id="ARBA00022801"/>
    </source>
</evidence>
<organism evidence="11 12">
    <name type="scientific">Mangrovibacillus cuniculi</name>
    <dbReference type="NCBI Taxonomy" id="2593652"/>
    <lineage>
        <taxon>Bacteria</taxon>
        <taxon>Bacillati</taxon>
        <taxon>Bacillota</taxon>
        <taxon>Bacilli</taxon>
        <taxon>Bacillales</taxon>
        <taxon>Bacillaceae</taxon>
        <taxon>Mangrovibacillus</taxon>
    </lineage>
</organism>
<feature type="binding site" evidence="8">
    <location>
        <position position="528"/>
    </location>
    <ligand>
        <name>substrate</name>
    </ligand>
</feature>
<dbReference type="Proteomes" id="UP000593626">
    <property type="component" value="Chromosome"/>
</dbReference>
<feature type="binding site" evidence="8">
    <location>
        <begin position="368"/>
        <end position="369"/>
    </location>
    <ligand>
        <name>substrate</name>
    </ligand>
</feature>
<dbReference type="Pfam" id="PF02065">
    <property type="entry name" value="Melibiase"/>
    <property type="match status" value="1"/>
</dbReference>
<dbReference type="PANTHER" id="PTHR43053:SF3">
    <property type="entry name" value="ALPHA-GALACTOSIDASE C-RELATED"/>
    <property type="match status" value="1"/>
</dbReference>
<evidence type="ECO:0000313" key="12">
    <source>
        <dbReference type="Proteomes" id="UP000593626"/>
    </source>
</evidence>
<dbReference type="FunFam" id="3.20.20.70:FF:000118">
    <property type="entry name" value="Alpha-galactosidase"/>
    <property type="match status" value="1"/>
</dbReference>
<evidence type="ECO:0000259" key="9">
    <source>
        <dbReference type="Pfam" id="PF16874"/>
    </source>
</evidence>
<sequence>MIFVNEEKKQFHLQNKTASYIFQVMQNGQLAHLYYGEKIRHREDFSHLFQLPTEPLGNACFPYEGDPFFSLEFVKQEAPSYGTTDYREPFVDIESADGSRYTNFTFQSYKVQKGKPSLPDMPATYVENEDEAETLTITLKDEQKQTELTLSYTVFEQLGVITRNASVRNTGVVPLQVHRLLSASVDLPSKEYDWITLDGAWIRERHISCNRLRKGVQMIDSKKGTSSSWHNPFMALKKPETTEHTGEVYGFNLVYSGNFYAGVEVDTYDTSRAMIGINPFHFSWKLEREETFTAPEAVMVYSKDGLNGMSHEFHELYRTRLARGPWRDKDRPILINNWEATYFTFDEEKILDIATDAKEVGVELFVLDDGWFEGRNDDTTSLGDWVADRKKLPNGIPHLGEKVVEQGISFGLWFEPEMISKKSKLYEQHPDWVLGHKAHHLSNGRNQFVLDLTKQEVQDYLYDTLSGIFDTAPISYVKWDMNRNFTEAGTDSVSADQQGEVYHRYVLGLYRLLEKLTTNYPHILFESCASGGNRFDPGMLYYMPQTWTSDNTDAVERLKIQYGTSLVYPLSTMGAHVSDVPNHQTGRITSLSTRFHVAMFGVFGYELDVTKMSEEEKAVVKEQIAFYQANRALLQRGTFHRLLSPFTSNDTAWMVVNEEKTESVVAFYRTLAQPNPSLQRVKLAGLDPAKKYEVEGTEQVYYGDELMNVGLLLSPIYNGTVHTNKTTMVGDYASTIWKLKEWT</sequence>
<feature type="active site" description="Nucleophile" evidence="7">
    <location>
        <position position="480"/>
    </location>
</feature>